<accession>A0A0A3YK59</accession>
<dbReference type="Proteomes" id="UP000030377">
    <property type="component" value="Unassembled WGS sequence"/>
</dbReference>
<evidence type="ECO:0000313" key="5">
    <source>
        <dbReference type="Proteomes" id="UP000030377"/>
    </source>
</evidence>
<evidence type="ECO:0000313" key="3">
    <source>
        <dbReference type="EMBL" id="KGT74083.1"/>
    </source>
</evidence>
<dbReference type="Pfam" id="PF13730">
    <property type="entry name" value="HTH_36"/>
    <property type="match status" value="1"/>
</dbReference>
<proteinExistence type="predicted"/>
<evidence type="ECO:0000313" key="7">
    <source>
        <dbReference type="Proteomes" id="UP001549291"/>
    </source>
</evidence>
<protein>
    <recommendedName>
        <fullName evidence="8">Replication protein</fullName>
    </recommendedName>
</protein>
<gene>
    <name evidence="4" type="ORF">ABIF63_008706</name>
    <name evidence="2" type="ORF">BKD09_40595</name>
    <name evidence="3" type="ORF">MA20_40870</name>
</gene>
<dbReference type="EMBL" id="JBEPTQ010000002">
    <property type="protein sequence ID" value="MET4724600.1"/>
    <property type="molecule type" value="Genomic_DNA"/>
</dbReference>
<name>A0A0A3YK59_BRAJP</name>
<dbReference type="EMBL" id="CP017637">
    <property type="protein sequence ID" value="APG14670.1"/>
    <property type="molecule type" value="Genomic_DNA"/>
</dbReference>
<sequence>MSAILDKDRTRRKLHLLTRANGDLRLTDQDFRVLWYIADAIDHETDLARRKQATIAKDLGKKGVRGVQLSLGRLAEFGYLKFEVKEGGTYVNAYRLLLEEANVGSPSSDQKANNGEPLDDQKANVGALSAGAVPKKANERDEKGEPSFVHDPLSVPEVAAAARNDYEFYAAGAMHCTN</sequence>
<feature type="region of interest" description="Disordered" evidence="1">
    <location>
        <begin position="130"/>
        <end position="151"/>
    </location>
</feature>
<evidence type="ECO:0000313" key="6">
    <source>
        <dbReference type="Proteomes" id="UP000181962"/>
    </source>
</evidence>
<dbReference type="GeneID" id="46489205"/>
<keyword evidence="7" id="KW-1185">Reference proteome</keyword>
<reference evidence="3 5" key="1">
    <citation type="submission" date="2014-09" db="EMBL/GenBank/DDBJ databases">
        <title>Draft genome of Bradyrhizobium japonicum Is-34.</title>
        <authorList>
            <person name="Tsurumaru H."/>
            <person name="Yamakawa T."/>
            <person name="Hashimoto S."/>
            <person name="Okizaki K."/>
            <person name="Kanesaki Y."/>
            <person name="Yoshikawa H."/>
            <person name="Yajima S."/>
        </authorList>
    </citation>
    <scope>NUCLEOTIDE SEQUENCE [LARGE SCALE GENOMIC DNA]</scope>
    <source>
        <strain evidence="3 5">Is-34</strain>
    </source>
</reference>
<dbReference type="AlphaFoldDB" id="A0A0A3YK59"/>
<dbReference type="Proteomes" id="UP001549291">
    <property type="component" value="Unassembled WGS sequence"/>
</dbReference>
<reference evidence="4 7" key="3">
    <citation type="submission" date="2024-06" db="EMBL/GenBank/DDBJ databases">
        <title>Genomic Encyclopedia of Type Strains, Phase V (KMG-V): Genome sequencing to study the core and pangenomes of soil and plant-associated prokaryotes.</title>
        <authorList>
            <person name="Whitman W."/>
        </authorList>
    </citation>
    <scope>NUCLEOTIDE SEQUENCE [LARGE SCALE GENOMIC DNA]</scope>
    <source>
        <strain evidence="4 7">USDA 160</strain>
    </source>
</reference>
<evidence type="ECO:0008006" key="8">
    <source>
        <dbReference type="Google" id="ProtNLM"/>
    </source>
</evidence>
<feature type="compositionally biased region" description="Basic and acidic residues" evidence="1">
    <location>
        <begin position="136"/>
        <end position="145"/>
    </location>
</feature>
<evidence type="ECO:0000313" key="4">
    <source>
        <dbReference type="EMBL" id="MET4724600.1"/>
    </source>
</evidence>
<evidence type="ECO:0000313" key="2">
    <source>
        <dbReference type="EMBL" id="APG14670.1"/>
    </source>
</evidence>
<organism evidence="3 5">
    <name type="scientific">Bradyrhizobium japonicum</name>
    <dbReference type="NCBI Taxonomy" id="375"/>
    <lineage>
        <taxon>Bacteria</taxon>
        <taxon>Pseudomonadati</taxon>
        <taxon>Pseudomonadota</taxon>
        <taxon>Alphaproteobacteria</taxon>
        <taxon>Hyphomicrobiales</taxon>
        <taxon>Nitrobacteraceae</taxon>
        <taxon>Bradyrhizobium</taxon>
    </lineage>
</organism>
<evidence type="ECO:0000256" key="1">
    <source>
        <dbReference type="SAM" id="MobiDB-lite"/>
    </source>
</evidence>
<dbReference type="PATRIC" id="fig|375.37.peg.7442"/>
<dbReference type="KEGG" id="bjp:RN69_37370"/>
<dbReference type="OrthoDB" id="8219587at2"/>
<dbReference type="Proteomes" id="UP000181962">
    <property type="component" value="Chromosome"/>
</dbReference>
<dbReference type="EMBL" id="JRPN01000038">
    <property type="protein sequence ID" value="KGT74083.1"/>
    <property type="molecule type" value="Genomic_DNA"/>
</dbReference>
<dbReference type="RefSeq" id="WP_014497725.1">
    <property type="nucleotide sequence ID" value="NZ_BJNK01000048.1"/>
</dbReference>
<reference evidence="2 6" key="2">
    <citation type="submission" date="2016-11" db="EMBL/GenBank/DDBJ databases">
        <title>Complete Genome Sequence of Bradyrhizobium sp. strain J5, an isolated from soybean nodule in Hokkaido.</title>
        <authorList>
            <person name="Kanehara K."/>
        </authorList>
    </citation>
    <scope>NUCLEOTIDE SEQUENCE [LARGE SCALE GENOMIC DNA]</scope>
    <source>
        <strain evidence="2 6">J5</strain>
    </source>
</reference>